<organism evidence="1 2">
    <name type="scientific">Dorea hominis</name>
    <dbReference type="NCBI Taxonomy" id="2763040"/>
    <lineage>
        <taxon>Bacteria</taxon>
        <taxon>Bacillati</taxon>
        <taxon>Bacillota</taxon>
        <taxon>Clostridia</taxon>
        <taxon>Lachnospirales</taxon>
        <taxon>Lachnospiraceae</taxon>
        <taxon>Dorea</taxon>
    </lineage>
</organism>
<evidence type="ECO:0000313" key="2">
    <source>
        <dbReference type="Proteomes" id="UP000647235"/>
    </source>
</evidence>
<comment type="caution">
    <text evidence="1">The sequence shown here is derived from an EMBL/GenBank/DDBJ whole genome shotgun (WGS) entry which is preliminary data.</text>
</comment>
<dbReference type="RefSeq" id="WP_021861598.1">
    <property type="nucleotide sequence ID" value="NZ_JACOOY010000001.1"/>
</dbReference>
<proteinExistence type="predicted"/>
<protein>
    <submittedName>
        <fullName evidence="1">Uncharacterized protein</fullName>
    </submittedName>
</protein>
<accession>A0ABR7ERF0</accession>
<sequence>MEKFQDDTVKLEMIKTILDGGYFNDNIYLCKMIKYNEEEECIYLLTGKTELSEFSLDSIYECTMTDEEEEVKCRGKIVERYWDKRGKVLVFHVENGFYKNTVN</sequence>
<evidence type="ECO:0000313" key="1">
    <source>
        <dbReference type="EMBL" id="MBC5663931.1"/>
    </source>
</evidence>
<dbReference type="Proteomes" id="UP000647235">
    <property type="component" value="Unassembled WGS sequence"/>
</dbReference>
<gene>
    <name evidence="1" type="ORF">H8S07_01340</name>
</gene>
<reference evidence="1 2" key="1">
    <citation type="submission" date="2020-08" db="EMBL/GenBank/DDBJ databases">
        <title>Genome public.</title>
        <authorList>
            <person name="Liu C."/>
            <person name="Sun Q."/>
        </authorList>
    </citation>
    <scope>NUCLEOTIDE SEQUENCE [LARGE SCALE GENOMIC DNA]</scope>
    <source>
        <strain evidence="1 2">NSJ-36</strain>
    </source>
</reference>
<dbReference type="EMBL" id="JACOOY010000001">
    <property type="protein sequence ID" value="MBC5663931.1"/>
    <property type="molecule type" value="Genomic_DNA"/>
</dbReference>
<name>A0ABR7ERF0_9FIRM</name>
<keyword evidence="2" id="KW-1185">Reference proteome</keyword>